<dbReference type="InterPro" id="IPR002048">
    <property type="entry name" value="EF_hand_dom"/>
</dbReference>
<dbReference type="AlphaFoldDB" id="A0A1C1CUP8"/>
<name>A0A1C1CUP8_9EURO</name>
<organism evidence="4 5">
    <name type="scientific">Cladophialophora carrionii</name>
    <dbReference type="NCBI Taxonomy" id="86049"/>
    <lineage>
        <taxon>Eukaryota</taxon>
        <taxon>Fungi</taxon>
        <taxon>Dikarya</taxon>
        <taxon>Ascomycota</taxon>
        <taxon>Pezizomycotina</taxon>
        <taxon>Eurotiomycetes</taxon>
        <taxon>Chaetothyriomycetidae</taxon>
        <taxon>Chaetothyriales</taxon>
        <taxon>Herpotrichiellaceae</taxon>
        <taxon>Cladophialophora</taxon>
    </lineage>
</organism>
<dbReference type="InterPro" id="IPR011992">
    <property type="entry name" value="EF-hand-dom_pair"/>
</dbReference>
<keyword evidence="5" id="KW-1185">Reference proteome</keyword>
<dbReference type="PROSITE" id="PS00018">
    <property type="entry name" value="EF_HAND_1"/>
    <property type="match status" value="1"/>
</dbReference>
<dbReference type="VEuPathDB" id="FungiDB:CLCR_09050"/>
<reference evidence="5" key="1">
    <citation type="submission" date="2015-07" db="EMBL/GenBank/DDBJ databases">
        <authorList>
            <person name="Teixeira M.M."/>
            <person name="Souza R.C."/>
            <person name="Almeida L.G."/>
            <person name="Vicente V.A."/>
            <person name="de Hoog S."/>
            <person name="Bocca A.L."/>
            <person name="de Almeida S.R."/>
            <person name="Vasconcelos A.T."/>
            <person name="Felipe M.S."/>
        </authorList>
    </citation>
    <scope>NUCLEOTIDE SEQUENCE [LARGE SCALE GENOMIC DNA]</scope>
    <source>
        <strain evidence="5">KSF</strain>
    </source>
</reference>
<dbReference type="EMBL" id="LGRB01000009">
    <property type="protein sequence ID" value="OCT52222.1"/>
    <property type="molecule type" value="Genomic_DNA"/>
</dbReference>
<keyword evidence="1" id="KW-0106">Calcium</keyword>
<evidence type="ECO:0000256" key="2">
    <source>
        <dbReference type="SAM" id="SignalP"/>
    </source>
</evidence>
<evidence type="ECO:0000256" key="1">
    <source>
        <dbReference type="ARBA" id="ARBA00022837"/>
    </source>
</evidence>
<protein>
    <recommendedName>
        <fullName evidence="3">EF-hand domain-containing protein</fullName>
    </recommendedName>
</protein>
<feature type="signal peptide" evidence="2">
    <location>
        <begin position="1"/>
        <end position="23"/>
    </location>
</feature>
<evidence type="ECO:0000313" key="4">
    <source>
        <dbReference type="EMBL" id="OCT52222.1"/>
    </source>
</evidence>
<keyword evidence="2" id="KW-0732">Signal</keyword>
<dbReference type="OrthoDB" id="4130448at2759"/>
<dbReference type="VEuPathDB" id="FungiDB:G647_05935"/>
<dbReference type="PROSITE" id="PS50222">
    <property type="entry name" value="EF_HAND_2"/>
    <property type="match status" value="1"/>
</dbReference>
<evidence type="ECO:0000313" key="5">
    <source>
        <dbReference type="Proteomes" id="UP000094526"/>
    </source>
</evidence>
<dbReference type="GO" id="GO:0005509">
    <property type="term" value="F:calcium ion binding"/>
    <property type="evidence" value="ECO:0007669"/>
    <property type="project" value="InterPro"/>
</dbReference>
<dbReference type="SUPFAM" id="SSF47473">
    <property type="entry name" value="EF-hand"/>
    <property type="match status" value="1"/>
</dbReference>
<accession>A0A1C1CUP8</accession>
<feature type="domain" description="EF-hand" evidence="3">
    <location>
        <begin position="195"/>
        <end position="221"/>
    </location>
</feature>
<feature type="chain" id="PRO_5008651071" description="EF-hand domain-containing protein" evidence="2">
    <location>
        <begin position="24"/>
        <end position="221"/>
    </location>
</feature>
<evidence type="ECO:0000259" key="3">
    <source>
        <dbReference type="PROSITE" id="PS50222"/>
    </source>
</evidence>
<comment type="caution">
    <text evidence="4">The sequence shown here is derived from an EMBL/GenBank/DDBJ whole genome shotgun (WGS) entry which is preliminary data.</text>
</comment>
<proteinExistence type="predicted"/>
<sequence length="221" mass="24387">MSLLVLLAISLWILQLQLPMVNAKCCWGDILYNECGDGSFGTPCCGYKKCNAFCCACHGTQVIDEWVSNCGAEFTSYVSALPGTTWTCRDSHVSTILPCVKHRTPSRPTAMIDSSDDRPIATITHMPRPTSPATFAHPLYSPEEFADLEDTFDRVCAGRRHKGRRAFSLDQYFGFFNVTDTQKGGPYANSVEGKFRAHDLDGDGMLTFDEIQLVCDADGCD</sequence>
<dbReference type="InterPro" id="IPR018247">
    <property type="entry name" value="EF_Hand_1_Ca_BS"/>
</dbReference>
<gene>
    <name evidence="4" type="ORF">CLCR_09050</name>
</gene>
<dbReference type="Proteomes" id="UP000094526">
    <property type="component" value="Unassembled WGS sequence"/>
</dbReference>